<evidence type="ECO:0000313" key="1">
    <source>
        <dbReference type="EMBL" id="CZR64258.1"/>
    </source>
</evidence>
<evidence type="ECO:0000313" key="2">
    <source>
        <dbReference type="Proteomes" id="UP000184330"/>
    </source>
</evidence>
<sequence>MHQQEEGNQDVSGDQNVQGVWDVQLETETSGSSPHTKERLANSAGIIITERGVTADVADGMVTCDESCLLCKVEKLGTAIDVQTTSTSRTGAIVGQKSGQDILECLARMVAEKLKGLRMDETRLDLEANIRSDDIGTSGRRLAGSNYTDGSDESLEDGCKDVCLPSSTISEKYFKADAKKRQELTESARQNIHDIWRATSLSKDLDNPVRHSLARSLAITFKAADGSWDHILDQRTWSMLLLIGDRAKCITRQVFGNLDELDQSCHKFDLEVLGNPEILSRLVNELVKLLD</sequence>
<keyword evidence="2" id="KW-1185">Reference proteome</keyword>
<dbReference type="AlphaFoldDB" id="A0A1L7XGX5"/>
<proteinExistence type="predicted"/>
<dbReference type="EMBL" id="FJOG01000026">
    <property type="protein sequence ID" value="CZR64258.1"/>
    <property type="molecule type" value="Genomic_DNA"/>
</dbReference>
<protein>
    <submittedName>
        <fullName evidence="1">Uncharacterized protein</fullName>
    </submittedName>
</protein>
<accession>A0A1L7XGX5</accession>
<dbReference type="Proteomes" id="UP000184330">
    <property type="component" value="Unassembled WGS sequence"/>
</dbReference>
<reference evidence="1 2" key="1">
    <citation type="submission" date="2016-03" db="EMBL/GenBank/DDBJ databases">
        <authorList>
            <person name="Ploux O."/>
        </authorList>
    </citation>
    <scope>NUCLEOTIDE SEQUENCE [LARGE SCALE GENOMIC DNA]</scope>
    <source>
        <strain evidence="1 2">UAMH 11012</strain>
    </source>
</reference>
<gene>
    <name evidence="1" type="ORF">PAC_14156</name>
</gene>
<name>A0A1L7XGX5_9HELO</name>
<organism evidence="1 2">
    <name type="scientific">Phialocephala subalpina</name>
    <dbReference type="NCBI Taxonomy" id="576137"/>
    <lineage>
        <taxon>Eukaryota</taxon>
        <taxon>Fungi</taxon>
        <taxon>Dikarya</taxon>
        <taxon>Ascomycota</taxon>
        <taxon>Pezizomycotina</taxon>
        <taxon>Leotiomycetes</taxon>
        <taxon>Helotiales</taxon>
        <taxon>Mollisiaceae</taxon>
        <taxon>Phialocephala</taxon>
        <taxon>Phialocephala fortinii species complex</taxon>
    </lineage>
</organism>